<evidence type="ECO:0000313" key="4">
    <source>
        <dbReference type="Proteomes" id="UP000199627"/>
    </source>
</evidence>
<dbReference type="AlphaFoldDB" id="A0A1H0YIH9"/>
<dbReference type="Proteomes" id="UP000199627">
    <property type="component" value="Unassembled WGS sequence"/>
</dbReference>
<proteinExistence type="predicted"/>
<keyword evidence="2" id="KW-0732">Signal</keyword>
<evidence type="ECO:0008006" key="5">
    <source>
        <dbReference type="Google" id="ProtNLM"/>
    </source>
</evidence>
<protein>
    <recommendedName>
        <fullName evidence="5">Secreted protein</fullName>
    </recommendedName>
</protein>
<evidence type="ECO:0000313" key="3">
    <source>
        <dbReference type="EMBL" id="SDQ14863.1"/>
    </source>
</evidence>
<feature type="signal peptide" evidence="2">
    <location>
        <begin position="1"/>
        <end position="24"/>
    </location>
</feature>
<organism evidence="3 4">
    <name type="scientific">Chryseobacterium soldanellicola</name>
    <dbReference type="NCBI Taxonomy" id="311333"/>
    <lineage>
        <taxon>Bacteria</taxon>
        <taxon>Pseudomonadati</taxon>
        <taxon>Bacteroidota</taxon>
        <taxon>Flavobacteriia</taxon>
        <taxon>Flavobacteriales</taxon>
        <taxon>Weeksellaceae</taxon>
        <taxon>Chryseobacterium group</taxon>
        <taxon>Chryseobacterium</taxon>
    </lineage>
</organism>
<sequence>MKKIISFKIPILLALVLVAGNLQSCRQDDENDTSTYEENIFNKNNEIEENNQSTARDSADAPAGGYDDPPVKNGTHWKTQK</sequence>
<accession>A0A1H0YIH9</accession>
<dbReference type="EMBL" id="FNKL01000001">
    <property type="protein sequence ID" value="SDQ14863.1"/>
    <property type="molecule type" value="Genomic_DNA"/>
</dbReference>
<keyword evidence="4" id="KW-1185">Reference proteome</keyword>
<feature type="region of interest" description="Disordered" evidence="1">
    <location>
        <begin position="26"/>
        <end position="81"/>
    </location>
</feature>
<reference evidence="4" key="1">
    <citation type="submission" date="2016-10" db="EMBL/GenBank/DDBJ databases">
        <authorList>
            <person name="Varghese N."/>
            <person name="Submissions S."/>
        </authorList>
    </citation>
    <scope>NUCLEOTIDE SEQUENCE [LARGE SCALE GENOMIC DNA]</scope>
    <source>
        <strain evidence="4">DSM 17072</strain>
    </source>
</reference>
<evidence type="ECO:0000256" key="2">
    <source>
        <dbReference type="SAM" id="SignalP"/>
    </source>
</evidence>
<gene>
    <name evidence="3" type="ORF">SAMN05421664_0742</name>
</gene>
<dbReference type="OrthoDB" id="1275081at2"/>
<name>A0A1H0YIH9_9FLAO</name>
<feature type="chain" id="PRO_5011529871" description="Secreted protein" evidence="2">
    <location>
        <begin position="25"/>
        <end position="81"/>
    </location>
</feature>
<evidence type="ECO:0000256" key="1">
    <source>
        <dbReference type="SAM" id="MobiDB-lite"/>
    </source>
</evidence>
<dbReference type="RefSeq" id="WP_089753718.1">
    <property type="nucleotide sequence ID" value="NZ_FNKL01000001.1"/>
</dbReference>